<feature type="compositionally biased region" description="Basic and acidic residues" evidence="1">
    <location>
        <begin position="128"/>
        <end position="143"/>
    </location>
</feature>
<reference evidence="2 3" key="2">
    <citation type="journal article" date="2013" name="Plant Cell Physiol.">
        <title>Rice Annotation Project Database (RAP-DB): an integrative and interactive database for rice genomics.</title>
        <authorList>
            <person name="Sakai H."/>
            <person name="Lee S.S."/>
            <person name="Tanaka T."/>
            <person name="Numa H."/>
            <person name="Kim J."/>
            <person name="Kawahara Y."/>
            <person name="Wakimoto H."/>
            <person name="Yang C.C."/>
            <person name="Iwamoto M."/>
            <person name="Abe T."/>
            <person name="Yamada Y."/>
            <person name="Muto A."/>
            <person name="Inokuchi H."/>
            <person name="Ikemura T."/>
            <person name="Matsumoto T."/>
            <person name="Sasaki T."/>
            <person name="Itoh T."/>
        </authorList>
    </citation>
    <scope>NUCLEOTIDE SEQUENCE [LARGE SCALE GENOMIC DNA]</scope>
    <source>
        <strain evidence="3">cv. Nipponbare</strain>
    </source>
</reference>
<accession>A0A0P0WN47</accession>
<feature type="region of interest" description="Disordered" evidence="1">
    <location>
        <begin position="117"/>
        <end position="143"/>
    </location>
</feature>
<name>A0A0P0WN47_ORYSJ</name>
<protein>
    <submittedName>
        <fullName evidence="2">Os05g0444875 protein</fullName>
    </submittedName>
</protein>
<dbReference type="InParanoid" id="A0A0P0WN47"/>
<evidence type="ECO:0000313" key="3">
    <source>
        <dbReference type="Proteomes" id="UP000059680"/>
    </source>
</evidence>
<dbReference type="AlphaFoldDB" id="A0A0P0WN47"/>
<dbReference type="Proteomes" id="UP000059680">
    <property type="component" value="Chromosome 5"/>
</dbReference>
<proteinExistence type="predicted"/>
<organism evidence="2 3">
    <name type="scientific">Oryza sativa subsp. japonica</name>
    <name type="common">Rice</name>
    <dbReference type="NCBI Taxonomy" id="39947"/>
    <lineage>
        <taxon>Eukaryota</taxon>
        <taxon>Viridiplantae</taxon>
        <taxon>Streptophyta</taxon>
        <taxon>Embryophyta</taxon>
        <taxon>Tracheophyta</taxon>
        <taxon>Spermatophyta</taxon>
        <taxon>Magnoliopsida</taxon>
        <taxon>Liliopsida</taxon>
        <taxon>Poales</taxon>
        <taxon>Poaceae</taxon>
        <taxon>BOP clade</taxon>
        <taxon>Oryzoideae</taxon>
        <taxon>Oryzeae</taxon>
        <taxon>Oryzinae</taxon>
        <taxon>Oryza</taxon>
        <taxon>Oryza sativa</taxon>
    </lineage>
</organism>
<feature type="compositionally biased region" description="Basic and acidic residues" evidence="1">
    <location>
        <begin position="24"/>
        <end position="39"/>
    </location>
</feature>
<gene>
    <name evidence="2" type="ordered locus">Os05g0444875</name>
    <name evidence="2" type="ORF">OSNPB_050444875</name>
</gene>
<dbReference type="EMBL" id="AP014961">
    <property type="protein sequence ID" value="BAS94272.1"/>
    <property type="molecule type" value="Genomic_DNA"/>
</dbReference>
<dbReference type="PaxDb" id="39947-A0A0P0WN47"/>
<feature type="compositionally biased region" description="Gly residues" evidence="1">
    <location>
        <begin position="1"/>
        <end position="17"/>
    </location>
</feature>
<feature type="region of interest" description="Disordered" evidence="1">
    <location>
        <begin position="1"/>
        <end position="40"/>
    </location>
</feature>
<sequence>MPVGEGVAGAGKGGGGGRRSRREKGRDGRPRRREREERWPMAAVLACGEARPATTHAAVFWEPSDVSLSVGCGAEFLPACGCDSVPTGSPASSFPSPTGTAGCRGFLLLHGNSGGLLHRGNRRLRKEARREEKEMKERKKEKE</sequence>
<reference evidence="2 3" key="3">
    <citation type="journal article" date="2013" name="Rice">
        <title>Improvement of the Oryza sativa Nipponbare reference genome using next generation sequence and optical map data.</title>
        <authorList>
            <person name="Kawahara Y."/>
            <person name="de la Bastide M."/>
            <person name="Hamilton J.P."/>
            <person name="Kanamori H."/>
            <person name="McCombie W.R."/>
            <person name="Ouyang S."/>
            <person name="Schwartz D.C."/>
            <person name="Tanaka T."/>
            <person name="Wu J."/>
            <person name="Zhou S."/>
            <person name="Childs K.L."/>
            <person name="Davidson R.M."/>
            <person name="Lin H."/>
            <person name="Quesada-Ocampo L."/>
            <person name="Vaillancourt B."/>
            <person name="Sakai H."/>
            <person name="Lee S.S."/>
            <person name="Kim J."/>
            <person name="Numa H."/>
            <person name="Itoh T."/>
            <person name="Buell C.R."/>
            <person name="Matsumoto T."/>
        </authorList>
    </citation>
    <scope>NUCLEOTIDE SEQUENCE [LARGE SCALE GENOMIC DNA]</scope>
    <source>
        <strain evidence="3">cv. Nipponbare</strain>
    </source>
</reference>
<evidence type="ECO:0000256" key="1">
    <source>
        <dbReference type="SAM" id="MobiDB-lite"/>
    </source>
</evidence>
<reference evidence="3" key="1">
    <citation type="journal article" date="2005" name="Nature">
        <title>The map-based sequence of the rice genome.</title>
        <authorList>
            <consortium name="International rice genome sequencing project (IRGSP)"/>
            <person name="Matsumoto T."/>
            <person name="Wu J."/>
            <person name="Kanamori H."/>
            <person name="Katayose Y."/>
            <person name="Fujisawa M."/>
            <person name="Namiki N."/>
            <person name="Mizuno H."/>
            <person name="Yamamoto K."/>
            <person name="Antonio B.A."/>
            <person name="Baba T."/>
            <person name="Sakata K."/>
            <person name="Nagamura Y."/>
            <person name="Aoki H."/>
            <person name="Arikawa K."/>
            <person name="Arita K."/>
            <person name="Bito T."/>
            <person name="Chiden Y."/>
            <person name="Fujitsuka N."/>
            <person name="Fukunaka R."/>
            <person name="Hamada M."/>
            <person name="Harada C."/>
            <person name="Hayashi A."/>
            <person name="Hijishita S."/>
            <person name="Honda M."/>
            <person name="Hosokawa S."/>
            <person name="Ichikawa Y."/>
            <person name="Idonuma A."/>
            <person name="Iijima M."/>
            <person name="Ikeda M."/>
            <person name="Ikeno M."/>
            <person name="Ito K."/>
            <person name="Ito S."/>
            <person name="Ito T."/>
            <person name="Ito Y."/>
            <person name="Ito Y."/>
            <person name="Iwabuchi A."/>
            <person name="Kamiya K."/>
            <person name="Karasawa W."/>
            <person name="Kurita K."/>
            <person name="Katagiri S."/>
            <person name="Kikuta A."/>
            <person name="Kobayashi H."/>
            <person name="Kobayashi N."/>
            <person name="Machita K."/>
            <person name="Maehara T."/>
            <person name="Masukawa M."/>
            <person name="Mizubayashi T."/>
            <person name="Mukai Y."/>
            <person name="Nagasaki H."/>
            <person name="Nagata Y."/>
            <person name="Naito S."/>
            <person name="Nakashima M."/>
            <person name="Nakama Y."/>
            <person name="Nakamichi Y."/>
            <person name="Nakamura M."/>
            <person name="Meguro A."/>
            <person name="Negishi M."/>
            <person name="Ohta I."/>
            <person name="Ohta T."/>
            <person name="Okamoto M."/>
            <person name="Ono N."/>
            <person name="Saji S."/>
            <person name="Sakaguchi M."/>
            <person name="Sakai K."/>
            <person name="Shibata M."/>
            <person name="Shimokawa T."/>
            <person name="Song J."/>
            <person name="Takazaki Y."/>
            <person name="Terasawa K."/>
            <person name="Tsugane M."/>
            <person name="Tsuji K."/>
            <person name="Ueda S."/>
            <person name="Waki K."/>
            <person name="Yamagata H."/>
            <person name="Yamamoto M."/>
            <person name="Yamamoto S."/>
            <person name="Yamane H."/>
            <person name="Yoshiki S."/>
            <person name="Yoshihara R."/>
            <person name="Yukawa K."/>
            <person name="Zhong H."/>
            <person name="Yano M."/>
            <person name="Yuan Q."/>
            <person name="Ouyang S."/>
            <person name="Liu J."/>
            <person name="Jones K.M."/>
            <person name="Gansberger K."/>
            <person name="Moffat K."/>
            <person name="Hill J."/>
            <person name="Bera J."/>
            <person name="Fadrosh D."/>
            <person name="Jin S."/>
            <person name="Johri S."/>
            <person name="Kim M."/>
            <person name="Overton L."/>
            <person name="Reardon M."/>
            <person name="Tsitrin T."/>
            <person name="Vuong H."/>
            <person name="Weaver B."/>
            <person name="Ciecko A."/>
            <person name="Tallon L."/>
            <person name="Jackson J."/>
            <person name="Pai G."/>
            <person name="Aken S.V."/>
            <person name="Utterback T."/>
            <person name="Reidmuller S."/>
            <person name="Feldblyum T."/>
            <person name="Hsiao J."/>
            <person name="Zismann V."/>
            <person name="Iobst S."/>
            <person name="de Vazeille A.R."/>
            <person name="Buell C.R."/>
            <person name="Ying K."/>
            <person name="Li Y."/>
            <person name="Lu T."/>
            <person name="Huang Y."/>
            <person name="Zhao Q."/>
            <person name="Feng Q."/>
            <person name="Zhang L."/>
            <person name="Zhu J."/>
            <person name="Weng Q."/>
            <person name="Mu J."/>
            <person name="Lu Y."/>
            <person name="Fan D."/>
            <person name="Liu Y."/>
            <person name="Guan J."/>
            <person name="Zhang Y."/>
            <person name="Yu S."/>
            <person name="Liu X."/>
            <person name="Zhang Y."/>
            <person name="Hong G."/>
            <person name="Han B."/>
            <person name="Choisne N."/>
            <person name="Demange N."/>
            <person name="Orjeda G."/>
            <person name="Samain S."/>
            <person name="Cattolico L."/>
            <person name="Pelletier E."/>
            <person name="Couloux A."/>
            <person name="Segurens B."/>
            <person name="Wincker P."/>
            <person name="D'Hont A."/>
            <person name="Scarpelli C."/>
            <person name="Weissenbach J."/>
            <person name="Salanoubat M."/>
            <person name="Quetier F."/>
            <person name="Yu Y."/>
            <person name="Kim H.R."/>
            <person name="Rambo T."/>
            <person name="Currie J."/>
            <person name="Collura K."/>
            <person name="Luo M."/>
            <person name="Yang T."/>
            <person name="Ammiraju J.S.S."/>
            <person name="Engler F."/>
            <person name="Soderlund C."/>
            <person name="Wing R.A."/>
            <person name="Palmer L.E."/>
            <person name="de la Bastide M."/>
            <person name="Spiegel L."/>
            <person name="Nascimento L."/>
            <person name="Zutavern T."/>
            <person name="O'Shaughnessy A."/>
            <person name="Dike S."/>
            <person name="Dedhia N."/>
            <person name="Preston R."/>
            <person name="Balija V."/>
            <person name="McCombie W.R."/>
            <person name="Chow T."/>
            <person name="Chen H."/>
            <person name="Chung M."/>
            <person name="Chen C."/>
            <person name="Shaw J."/>
            <person name="Wu H."/>
            <person name="Hsiao K."/>
            <person name="Chao Y."/>
            <person name="Chu M."/>
            <person name="Cheng C."/>
            <person name="Hour A."/>
            <person name="Lee P."/>
            <person name="Lin S."/>
            <person name="Lin Y."/>
            <person name="Liou J."/>
            <person name="Liu S."/>
            <person name="Hsing Y."/>
            <person name="Raghuvanshi S."/>
            <person name="Mohanty A."/>
            <person name="Bharti A.K."/>
            <person name="Gaur A."/>
            <person name="Gupta V."/>
            <person name="Kumar D."/>
            <person name="Ravi V."/>
            <person name="Vij S."/>
            <person name="Kapur A."/>
            <person name="Khurana P."/>
            <person name="Khurana P."/>
            <person name="Khurana J.P."/>
            <person name="Tyagi A.K."/>
            <person name="Gaikwad K."/>
            <person name="Singh A."/>
            <person name="Dalal V."/>
            <person name="Srivastava S."/>
            <person name="Dixit A."/>
            <person name="Pal A.K."/>
            <person name="Ghazi I.A."/>
            <person name="Yadav M."/>
            <person name="Pandit A."/>
            <person name="Bhargava A."/>
            <person name="Sureshbabu K."/>
            <person name="Batra K."/>
            <person name="Sharma T.R."/>
            <person name="Mohapatra T."/>
            <person name="Singh N.K."/>
            <person name="Messing J."/>
            <person name="Nelson A.B."/>
            <person name="Fuks G."/>
            <person name="Kavchok S."/>
            <person name="Keizer G."/>
            <person name="Linton E."/>
            <person name="Llaca V."/>
            <person name="Song R."/>
            <person name="Tanyolac B."/>
            <person name="Young S."/>
            <person name="Ho-Il K."/>
            <person name="Hahn J.H."/>
            <person name="Sangsakoo G."/>
            <person name="Vanavichit A."/>
            <person name="de Mattos Luiz.A.T."/>
            <person name="Zimmer P.D."/>
            <person name="Malone G."/>
            <person name="Dellagostin O."/>
            <person name="de Oliveira A.C."/>
            <person name="Bevan M."/>
            <person name="Bancroft I."/>
            <person name="Minx P."/>
            <person name="Cordum H."/>
            <person name="Wilson R."/>
            <person name="Cheng Z."/>
            <person name="Jin W."/>
            <person name="Jiang J."/>
            <person name="Leong S.A."/>
            <person name="Iwama H."/>
            <person name="Gojobori T."/>
            <person name="Itoh T."/>
            <person name="Niimura Y."/>
            <person name="Fujii Y."/>
            <person name="Habara T."/>
            <person name="Sakai H."/>
            <person name="Sato Y."/>
            <person name="Wilson G."/>
            <person name="Kumar K."/>
            <person name="McCouch S."/>
            <person name="Juretic N."/>
            <person name="Hoen D."/>
            <person name="Wright S."/>
            <person name="Bruskiewich R."/>
            <person name="Bureau T."/>
            <person name="Miyao A."/>
            <person name="Hirochika H."/>
            <person name="Nishikawa T."/>
            <person name="Kadowaki K."/>
            <person name="Sugiura M."/>
            <person name="Burr B."/>
            <person name="Sasaki T."/>
        </authorList>
    </citation>
    <scope>NUCLEOTIDE SEQUENCE [LARGE SCALE GENOMIC DNA]</scope>
    <source>
        <strain evidence="3">cv. Nipponbare</strain>
    </source>
</reference>
<keyword evidence="3" id="KW-1185">Reference proteome</keyword>
<evidence type="ECO:0000313" key="2">
    <source>
        <dbReference type="EMBL" id="BAS94272.1"/>
    </source>
</evidence>